<comment type="subunit">
    <text evidence="17">At low DSF concentrations, interacts with RpfF.</text>
</comment>
<comment type="function">
    <text evidence="16">Member of the two-component regulatory system BvgS/BvgA. Phosphorylates BvgA via a four-step phosphorelay in response to environmental signals.</text>
</comment>
<keyword evidence="4" id="KW-1003">Cell membrane</keyword>
<dbReference type="InterPro" id="IPR036641">
    <property type="entry name" value="HPT_dom_sf"/>
</dbReference>
<dbReference type="Pfam" id="PF02518">
    <property type="entry name" value="HATPase_c"/>
    <property type="match status" value="1"/>
</dbReference>
<dbReference type="FunFam" id="1.10.287.130:FF:000002">
    <property type="entry name" value="Two-component osmosensing histidine kinase"/>
    <property type="match status" value="1"/>
</dbReference>
<proteinExistence type="predicted"/>
<dbReference type="PROSITE" id="PS50110">
    <property type="entry name" value="RESPONSE_REGULATORY"/>
    <property type="match status" value="2"/>
</dbReference>
<evidence type="ECO:0000256" key="3">
    <source>
        <dbReference type="ARBA" id="ARBA00012438"/>
    </source>
</evidence>
<dbReference type="SMART" id="SM00448">
    <property type="entry name" value="REC"/>
    <property type="match status" value="2"/>
</dbReference>
<dbReference type="Pfam" id="PF00072">
    <property type="entry name" value="Response_reg"/>
    <property type="match status" value="2"/>
</dbReference>
<dbReference type="FunFam" id="3.30.565.10:FF:000010">
    <property type="entry name" value="Sensor histidine kinase RcsC"/>
    <property type="match status" value="1"/>
</dbReference>
<dbReference type="KEGG" id="pyt:PKF023_11310"/>
<dbReference type="PANTHER" id="PTHR45339">
    <property type="entry name" value="HYBRID SIGNAL TRANSDUCTION HISTIDINE KINASE J"/>
    <property type="match status" value="1"/>
</dbReference>
<feature type="modified residue" description="Phosphohistidine" evidence="20">
    <location>
        <position position="867"/>
    </location>
</feature>
<dbReference type="Gene3D" id="1.20.120.160">
    <property type="entry name" value="HPT domain"/>
    <property type="match status" value="1"/>
</dbReference>
<protein>
    <recommendedName>
        <fullName evidence="18">Sensory/regulatory protein RpfC</fullName>
        <ecNumber evidence="3">2.7.13.3</ecNumber>
    </recommendedName>
    <alternativeName>
        <fullName evidence="19">Virulence sensor protein BvgS</fullName>
    </alternativeName>
</protein>
<evidence type="ECO:0000256" key="17">
    <source>
        <dbReference type="ARBA" id="ARBA00064003"/>
    </source>
</evidence>
<organism evidence="25">
    <name type="scientific">Polynucleobacter yangtzensis</name>
    <dbReference type="NCBI Taxonomy" id="1743159"/>
    <lineage>
        <taxon>Bacteria</taxon>
        <taxon>Pseudomonadati</taxon>
        <taxon>Pseudomonadota</taxon>
        <taxon>Betaproteobacteria</taxon>
        <taxon>Burkholderiales</taxon>
        <taxon>Burkholderiaceae</taxon>
        <taxon>Polynucleobacter</taxon>
    </lineage>
</organism>
<evidence type="ECO:0000259" key="24">
    <source>
        <dbReference type="PROSITE" id="PS50894"/>
    </source>
</evidence>
<evidence type="ECO:0000256" key="21">
    <source>
        <dbReference type="PROSITE-ProRule" id="PRU00169"/>
    </source>
</evidence>
<keyword evidence="13" id="KW-0902">Two-component regulatory system</keyword>
<dbReference type="Gene3D" id="1.10.287.130">
    <property type="match status" value="1"/>
</dbReference>
<dbReference type="InterPro" id="IPR003661">
    <property type="entry name" value="HisK_dim/P_dom"/>
</dbReference>
<dbReference type="CDD" id="cd00088">
    <property type="entry name" value="HPT"/>
    <property type="match status" value="1"/>
</dbReference>
<dbReference type="Pfam" id="PF01627">
    <property type="entry name" value="Hpt"/>
    <property type="match status" value="1"/>
</dbReference>
<evidence type="ECO:0000256" key="19">
    <source>
        <dbReference type="ARBA" id="ARBA00070152"/>
    </source>
</evidence>
<feature type="domain" description="Histidine kinase" evidence="22">
    <location>
        <begin position="280"/>
        <end position="501"/>
    </location>
</feature>
<dbReference type="InterPro" id="IPR000014">
    <property type="entry name" value="PAS"/>
</dbReference>
<keyword evidence="9" id="KW-0547">Nucleotide-binding</keyword>
<dbReference type="SUPFAM" id="SSF47384">
    <property type="entry name" value="Homodimeric domain of signal transducing histidine kinase"/>
    <property type="match status" value="1"/>
</dbReference>
<name>A0A9C7FK02_9BURK</name>
<dbReference type="CDD" id="cd00082">
    <property type="entry name" value="HisKA"/>
    <property type="match status" value="1"/>
</dbReference>
<dbReference type="GO" id="GO:0000155">
    <property type="term" value="F:phosphorelay sensor kinase activity"/>
    <property type="evidence" value="ECO:0007669"/>
    <property type="project" value="InterPro"/>
</dbReference>
<evidence type="ECO:0000259" key="23">
    <source>
        <dbReference type="PROSITE" id="PS50110"/>
    </source>
</evidence>
<dbReference type="RefSeq" id="WP_281741669.1">
    <property type="nucleotide sequence ID" value="NZ_AP026973.1"/>
</dbReference>
<dbReference type="InterPro" id="IPR005467">
    <property type="entry name" value="His_kinase_dom"/>
</dbReference>
<keyword evidence="8" id="KW-0732">Signal</keyword>
<dbReference type="GO" id="GO:0005886">
    <property type="term" value="C:plasma membrane"/>
    <property type="evidence" value="ECO:0007669"/>
    <property type="project" value="UniProtKB-SubCell"/>
</dbReference>
<evidence type="ECO:0000256" key="5">
    <source>
        <dbReference type="ARBA" id="ARBA00022553"/>
    </source>
</evidence>
<dbReference type="SUPFAM" id="SSF55785">
    <property type="entry name" value="PYP-like sensor domain (PAS domain)"/>
    <property type="match status" value="1"/>
</dbReference>
<evidence type="ECO:0000256" key="6">
    <source>
        <dbReference type="ARBA" id="ARBA00022679"/>
    </source>
</evidence>
<evidence type="ECO:0000256" key="13">
    <source>
        <dbReference type="ARBA" id="ARBA00023012"/>
    </source>
</evidence>
<evidence type="ECO:0000256" key="4">
    <source>
        <dbReference type="ARBA" id="ARBA00022475"/>
    </source>
</evidence>
<dbReference type="InterPro" id="IPR035965">
    <property type="entry name" value="PAS-like_dom_sf"/>
</dbReference>
<sequence>MNLIAEIKISNEGEIFSFRRKMYDFVSDVCGDTQLASTIASGISEDMRLIFNSLKKFDIGVFFDREEGSRSIQLAYACADINPFPTNLMNRLGLKLNITTAEKFRDAAIKTYRISQVLAHAPSNQALGEVLNSKSREELFAEIDVQQKSLQAILDNSPVCNGFRVGGVFRYVNAQYEQEFGIKAGDTIQDLYAYPEEREQIQQELKRDGSIRNREVTFKRKNGEFRACIFSALPMIYGGESGYMSWVTDITDQKAAQVAILKAKQAAEEATKAKGDFLANMSHEIRTPMNAIIGMSHLALQTNLDKKQRNYIEKVNRAGENLLGIINDILDFSKIEAGKMSMEVVDFNLDDVMDNLANLVGMKAEDKGVELLFNIHGDVPSMLIGDPLRLGQILINLGNNAVKFTETGDIVVAVQMVSEDANEIELHFCVKDTGIGMTPEQCGRMFQSFSQADASTTRKYGGTGLGLAISKNLVEMMNGRIWVESELGKGSKFHFQIKLGKHNNELQQKLIKKEELTGVKVLVADDNASAREILISMVSNLGMEVVEARDGIAALEMIAQAKLAKPIDLVLMDWQMPKMDGMQAARKLMDMPNAPAVIMVTSFGREDAINSAEIQEINLDHVLTKPVSQSSLIEALSSALKKDLTFSSRDADKQVNQAEWMKQLSGAKILLTEDNEMNQELALELLSQAGIQVTVANNGQEALDILKSNSDFDGVLMDCQMPIMDGYTATREIRKLPQFAKLPIIAMTANAMAGDREKVIEAGMWDHIAKPLNVQAMFGTIAKWIKPLNPSSSEGIKAAETGSGTHNAPLRVLDGIDIKVGMSTTMNNEDLYRRLLGKFYEGQKDFAEMFKAAQTDTDTNAAMRCAHTLKGNAGNIGAKGVQKAAAELEEACRNNDSLAKIQKLLSKVVVELQPVIVSLGSMIDSSVKDTKKLAPIDLDEIRQKINLLKSLLEDSDGDAHECLNVILEQVHSEPATLQLRQVLKNIENYDYDLALDNLKLFKI</sequence>
<feature type="domain" description="Response regulatory" evidence="23">
    <location>
        <begin position="668"/>
        <end position="785"/>
    </location>
</feature>
<dbReference type="SMART" id="SM00387">
    <property type="entry name" value="HATPase_c"/>
    <property type="match status" value="1"/>
</dbReference>
<dbReference type="InterPro" id="IPR011006">
    <property type="entry name" value="CheY-like_superfamily"/>
</dbReference>
<evidence type="ECO:0000256" key="2">
    <source>
        <dbReference type="ARBA" id="ARBA00004651"/>
    </source>
</evidence>
<feature type="domain" description="Response regulatory" evidence="23">
    <location>
        <begin position="520"/>
        <end position="640"/>
    </location>
</feature>
<dbReference type="PRINTS" id="PR00344">
    <property type="entry name" value="BCTRLSENSOR"/>
</dbReference>
<evidence type="ECO:0000256" key="20">
    <source>
        <dbReference type="PROSITE-ProRule" id="PRU00110"/>
    </source>
</evidence>
<evidence type="ECO:0000256" key="1">
    <source>
        <dbReference type="ARBA" id="ARBA00000085"/>
    </source>
</evidence>
<keyword evidence="15" id="KW-0472">Membrane</keyword>
<dbReference type="SUPFAM" id="SSF52172">
    <property type="entry name" value="CheY-like"/>
    <property type="match status" value="2"/>
</dbReference>
<dbReference type="CDD" id="cd17546">
    <property type="entry name" value="REC_hyHK_CKI1_RcsC-like"/>
    <property type="match status" value="2"/>
</dbReference>
<dbReference type="AlphaFoldDB" id="A0A9C7FK02"/>
<reference evidence="25" key="1">
    <citation type="submission" date="2022-11" db="EMBL/GenBank/DDBJ databases">
        <title>Complete Genome Sequences of three Polynucleobacter sp. Subcluster PnecC Strains KF022, KF023, and KF032 Isolated from a Shallow Eutrophic Lake in Japan.</title>
        <authorList>
            <person name="Ogata Y."/>
            <person name="Watanabe K."/>
            <person name="Takemine S."/>
            <person name="Shindo C."/>
            <person name="Kurokawa R."/>
            <person name="Suda W."/>
        </authorList>
    </citation>
    <scope>NUCLEOTIDE SEQUENCE</scope>
    <source>
        <strain evidence="25">KF023</strain>
    </source>
</reference>
<feature type="modified residue" description="4-aspartylphosphate" evidence="21">
    <location>
        <position position="718"/>
    </location>
</feature>
<evidence type="ECO:0000313" key="25">
    <source>
        <dbReference type="EMBL" id="BDT77328.1"/>
    </source>
</evidence>
<dbReference type="InterPro" id="IPR008207">
    <property type="entry name" value="Sig_transdc_His_kin_Hpt_dom"/>
</dbReference>
<keyword evidence="11" id="KW-0067">ATP-binding</keyword>
<dbReference type="Gene3D" id="3.30.450.20">
    <property type="entry name" value="PAS domain"/>
    <property type="match status" value="1"/>
</dbReference>
<accession>A0A9C7FK02</accession>
<evidence type="ECO:0000256" key="9">
    <source>
        <dbReference type="ARBA" id="ARBA00022741"/>
    </source>
</evidence>
<keyword evidence="7" id="KW-0812">Transmembrane</keyword>
<evidence type="ECO:0000256" key="15">
    <source>
        <dbReference type="ARBA" id="ARBA00023136"/>
    </source>
</evidence>
<evidence type="ECO:0000256" key="16">
    <source>
        <dbReference type="ARBA" id="ARBA00058004"/>
    </source>
</evidence>
<dbReference type="SMART" id="SM00086">
    <property type="entry name" value="PAC"/>
    <property type="match status" value="1"/>
</dbReference>
<dbReference type="SMART" id="SM00388">
    <property type="entry name" value="HisKA"/>
    <property type="match status" value="1"/>
</dbReference>
<evidence type="ECO:0000256" key="8">
    <source>
        <dbReference type="ARBA" id="ARBA00022729"/>
    </source>
</evidence>
<evidence type="ECO:0000256" key="11">
    <source>
        <dbReference type="ARBA" id="ARBA00022840"/>
    </source>
</evidence>
<dbReference type="InterPro" id="IPR004358">
    <property type="entry name" value="Sig_transdc_His_kin-like_C"/>
</dbReference>
<comment type="catalytic activity">
    <reaction evidence="1">
        <text>ATP + protein L-histidine = ADP + protein N-phospho-L-histidine.</text>
        <dbReference type="EC" id="2.7.13.3"/>
    </reaction>
</comment>
<dbReference type="Gene3D" id="3.40.50.2300">
    <property type="match status" value="2"/>
</dbReference>
<dbReference type="SUPFAM" id="SSF55874">
    <property type="entry name" value="ATPase domain of HSP90 chaperone/DNA topoisomerase II/histidine kinase"/>
    <property type="match status" value="1"/>
</dbReference>
<dbReference type="GO" id="GO:0005524">
    <property type="term" value="F:ATP binding"/>
    <property type="evidence" value="ECO:0007669"/>
    <property type="project" value="UniProtKB-KW"/>
</dbReference>
<evidence type="ECO:0000256" key="10">
    <source>
        <dbReference type="ARBA" id="ARBA00022777"/>
    </source>
</evidence>
<dbReference type="InterPro" id="IPR001610">
    <property type="entry name" value="PAC"/>
</dbReference>
<dbReference type="InterPro" id="IPR036890">
    <property type="entry name" value="HATPase_C_sf"/>
</dbReference>
<feature type="modified residue" description="4-aspartylphosphate" evidence="21">
    <location>
        <position position="573"/>
    </location>
</feature>
<evidence type="ECO:0000256" key="14">
    <source>
        <dbReference type="ARBA" id="ARBA00023026"/>
    </source>
</evidence>
<dbReference type="Proteomes" id="UP001211097">
    <property type="component" value="Chromosome"/>
</dbReference>
<dbReference type="Pfam" id="PF00512">
    <property type="entry name" value="HisKA"/>
    <property type="match status" value="1"/>
</dbReference>
<evidence type="ECO:0000256" key="18">
    <source>
        <dbReference type="ARBA" id="ARBA00068150"/>
    </source>
</evidence>
<keyword evidence="12" id="KW-1133">Transmembrane helix</keyword>
<dbReference type="NCBIfam" id="TIGR00229">
    <property type="entry name" value="sensory_box"/>
    <property type="match status" value="1"/>
</dbReference>
<keyword evidence="14" id="KW-0843">Virulence</keyword>
<gene>
    <name evidence="25" type="ORF">PKF023_11310</name>
</gene>
<keyword evidence="10" id="KW-0418">Kinase</keyword>
<dbReference type="EC" id="2.7.13.3" evidence="3"/>
<dbReference type="Gene3D" id="3.30.565.10">
    <property type="entry name" value="Histidine kinase-like ATPase, C-terminal domain"/>
    <property type="match status" value="1"/>
</dbReference>
<dbReference type="InterPro" id="IPR036097">
    <property type="entry name" value="HisK_dim/P_sf"/>
</dbReference>
<feature type="domain" description="HPt" evidence="24">
    <location>
        <begin position="828"/>
        <end position="926"/>
    </location>
</feature>
<evidence type="ECO:0000256" key="7">
    <source>
        <dbReference type="ARBA" id="ARBA00022692"/>
    </source>
</evidence>
<dbReference type="InterPro" id="IPR001789">
    <property type="entry name" value="Sig_transdc_resp-reg_receiver"/>
</dbReference>
<keyword evidence="6" id="KW-0808">Transferase</keyword>
<dbReference type="EMBL" id="AP026973">
    <property type="protein sequence ID" value="BDT77328.1"/>
    <property type="molecule type" value="Genomic_DNA"/>
</dbReference>
<dbReference type="PANTHER" id="PTHR45339:SF1">
    <property type="entry name" value="HYBRID SIGNAL TRANSDUCTION HISTIDINE KINASE J"/>
    <property type="match status" value="1"/>
</dbReference>
<dbReference type="SUPFAM" id="SSF47226">
    <property type="entry name" value="Histidine-containing phosphotransfer domain, HPT domain"/>
    <property type="match status" value="1"/>
</dbReference>
<keyword evidence="5 21" id="KW-0597">Phosphoprotein</keyword>
<dbReference type="PROSITE" id="PS50109">
    <property type="entry name" value="HIS_KIN"/>
    <property type="match status" value="1"/>
</dbReference>
<dbReference type="InterPro" id="IPR003594">
    <property type="entry name" value="HATPase_dom"/>
</dbReference>
<comment type="subcellular location">
    <subcellularLocation>
        <location evidence="2">Cell membrane</location>
        <topology evidence="2">Multi-pass membrane protein</topology>
    </subcellularLocation>
</comment>
<evidence type="ECO:0000256" key="12">
    <source>
        <dbReference type="ARBA" id="ARBA00022989"/>
    </source>
</evidence>
<dbReference type="PROSITE" id="PS50894">
    <property type="entry name" value="HPT"/>
    <property type="match status" value="1"/>
</dbReference>
<dbReference type="CDD" id="cd16922">
    <property type="entry name" value="HATPase_EvgS-ArcB-TorS-like"/>
    <property type="match status" value="1"/>
</dbReference>
<evidence type="ECO:0000259" key="22">
    <source>
        <dbReference type="PROSITE" id="PS50109"/>
    </source>
</evidence>